<accession>A0A1A9BBR7</accession>
<evidence type="ECO:0000313" key="1">
    <source>
        <dbReference type="EMBL" id="SBT66521.1"/>
    </source>
</evidence>
<dbReference type="InterPro" id="IPR038282">
    <property type="entry name" value="DUF2267_sf"/>
</dbReference>
<dbReference type="EMBL" id="FLRH01000003">
    <property type="protein sequence ID" value="SBT66521.1"/>
    <property type="molecule type" value="Genomic_DNA"/>
</dbReference>
<dbReference type="STRING" id="946078.GA0070622_3544"/>
<name>A0A1A9BBR7_9ACTN</name>
<sequence>MDQDQFIGAVAERCGTSAEQATAVTRATLTTLAERIDGGEARDLADRLPEALRAYAFGPAEAAEPFGLDVFVQRVSERADVDVDAARDGVTAVFDVLRDAVDPAAYAQAVAQLPAEFGDVADQSAPYVRRTA</sequence>
<evidence type="ECO:0000313" key="2">
    <source>
        <dbReference type="Proteomes" id="UP000199558"/>
    </source>
</evidence>
<reference evidence="2" key="1">
    <citation type="submission" date="2016-06" db="EMBL/GenBank/DDBJ databases">
        <authorList>
            <person name="Varghese N."/>
            <person name="Submissions Spin"/>
        </authorList>
    </citation>
    <scope>NUCLEOTIDE SEQUENCE [LARGE SCALE GENOMIC DNA]</scope>
    <source>
        <strain evidence="2">DSM 45794</strain>
    </source>
</reference>
<keyword evidence="2" id="KW-1185">Reference proteome</keyword>
<gene>
    <name evidence="1" type="ORF">GA0070622_3544</name>
</gene>
<dbReference type="Pfam" id="PF10025">
    <property type="entry name" value="DUF2267"/>
    <property type="match status" value="1"/>
</dbReference>
<dbReference type="OrthoDB" id="952780at2"/>
<dbReference type="AlphaFoldDB" id="A0A1A9BBR7"/>
<dbReference type="RefSeq" id="WP_091574295.1">
    <property type="nucleotide sequence ID" value="NZ_FLRH01000003.1"/>
</dbReference>
<organism evidence="1 2">
    <name type="scientific">Micromonospora sediminicola</name>
    <dbReference type="NCBI Taxonomy" id="946078"/>
    <lineage>
        <taxon>Bacteria</taxon>
        <taxon>Bacillati</taxon>
        <taxon>Actinomycetota</taxon>
        <taxon>Actinomycetes</taxon>
        <taxon>Micromonosporales</taxon>
        <taxon>Micromonosporaceae</taxon>
        <taxon>Micromonospora</taxon>
    </lineage>
</organism>
<proteinExistence type="predicted"/>
<dbReference type="InterPro" id="IPR018727">
    <property type="entry name" value="DUF2267"/>
</dbReference>
<protein>
    <submittedName>
        <fullName evidence="1">Uncharacterized conserved protein, DUF2267 family</fullName>
    </submittedName>
</protein>
<dbReference type="Proteomes" id="UP000199558">
    <property type="component" value="Unassembled WGS sequence"/>
</dbReference>
<dbReference type="Gene3D" id="1.10.490.110">
    <property type="entry name" value="Uncharacterized conserved protein DUF2267"/>
    <property type="match status" value="1"/>
</dbReference>